<sequence>MLRLWLLRHAKSAWDDPGLDDFARPLSPRGKKACRHMARHMAERGIHPDFVLCSPATRTRQTWERLEKRLQPVTAGAEDDSDRPRVRFEPSLYLAEPPALFAIIRAAPKRCRELLLIGHNPGLEEFAQRLTGSAAGDALPRLTGKFPTAGLAELTFPVTTWAEITPESGFLASFVVPAQLGE</sequence>
<dbReference type="SMART" id="SM00855">
    <property type="entry name" value="PGAM"/>
    <property type="match status" value="1"/>
</dbReference>
<dbReference type="Gene3D" id="3.40.50.1240">
    <property type="entry name" value="Phosphoglycerate mutase-like"/>
    <property type="match status" value="1"/>
</dbReference>
<dbReference type="SUPFAM" id="SSF53254">
    <property type="entry name" value="Phosphoglycerate mutase-like"/>
    <property type="match status" value="1"/>
</dbReference>
<proteinExistence type="predicted"/>
<dbReference type="InterPro" id="IPR029033">
    <property type="entry name" value="His_PPase_superfam"/>
</dbReference>
<evidence type="ECO:0000313" key="2">
    <source>
        <dbReference type="Proteomes" id="UP001595711"/>
    </source>
</evidence>
<dbReference type="Proteomes" id="UP001595711">
    <property type="component" value="Unassembled WGS sequence"/>
</dbReference>
<dbReference type="EMBL" id="JBHRYJ010000003">
    <property type="protein sequence ID" value="MFC3676934.1"/>
    <property type="molecule type" value="Genomic_DNA"/>
</dbReference>
<reference evidence="2" key="1">
    <citation type="journal article" date="2019" name="Int. J. Syst. Evol. Microbiol.">
        <title>The Global Catalogue of Microorganisms (GCM) 10K type strain sequencing project: providing services to taxonomists for standard genome sequencing and annotation.</title>
        <authorList>
            <consortium name="The Broad Institute Genomics Platform"/>
            <consortium name="The Broad Institute Genome Sequencing Center for Infectious Disease"/>
            <person name="Wu L."/>
            <person name="Ma J."/>
        </authorList>
    </citation>
    <scope>NUCLEOTIDE SEQUENCE [LARGE SCALE GENOMIC DNA]</scope>
    <source>
        <strain evidence="2">KCTC 42182</strain>
    </source>
</reference>
<gene>
    <name evidence="1" type="ORF">ACFOOQ_15355</name>
</gene>
<dbReference type="InterPro" id="IPR013078">
    <property type="entry name" value="His_Pase_superF_clade-1"/>
</dbReference>
<accession>A0ABV7VHD2</accession>
<dbReference type="CDD" id="cd07067">
    <property type="entry name" value="HP_PGM_like"/>
    <property type="match status" value="1"/>
</dbReference>
<dbReference type="PANTHER" id="PTHR47623:SF1">
    <property type="entry name" value="OS09G0287300 PROTEIN"/>
    <property type="match status" value="1"/>
</dbReference>
<evidence type="ECO:0000313" key="1">
    <source>
        <dbReference type="EMBL" id="MFC3676934.1"/>
    </source>
</evidence>
<name>A0ABV7VHD2_9PROT</name>
<organism evidence="1 2">
    <name type="scientific">Ferrovibrio xuzhouensis</name>
    <dbReference type="NCBI Taxonomy" id="1576914"/>
    <lineage>
        <taxon>Bacteria</taxon>
        <taxon>Pseudomonadati</taxon>
        <taxon>Pseudomonadota</taxon>
        <taxon>Alphaproteobacteria</taxon>
        <taxon>Rhodospirillales</taxon>
        <taxon>Rhodospirillaceae</taxon>
        <taxon>Ferrovibrio</taxon>
    </lineage>
</organism>
<keyword evidence="2" id="KW-1185">Reference proteome</keyword>
<dbReference type="RefSeq" id="WP_379728234.1">
    <property type="nucleotide sequence ID" value="NZ_JBHRYJ010000003.1"/>
</dbReference>
<dbReference type="Pfam" id="PF00300">
    <property type="entry name" value="His_Phos_1"/>
    <property type="match status" value="1"/>
</dbReference>
<comment type="caution">
    <text evidence="1">The sequence shown here is derived from an EMBL/GenBank/DDBJ whole genome shotgun (WGS) entry which is preliminary data.</text>
</comment>
<protein>
    <submittedName>
        <fullName evidence="1">SixA phosphatase family protein</fullName>
    </submittedName>
</protein>
<dbReference type="PANTHER" id="PTHR47623">
    <property type="entry name" value="OS09G0287300 PROTEIN"/>
    <property type="match status" value="1"/>
</dbReference>